<feature type="domain" description="Rad26-like C-terminal" evidence="3">
    <location>
        <begin position="755"/>
        <end position="815"/>
    </location>
</feature>
<proteinExistence type="predicted"/>
<evidence type="ECO:0000256" key="1">
    <source>
        <dbReference type="SAM" id="MobiDB-lite"/>
    </source>
</evidence>
<feature type="compositionally biased region" description="Basic and acidic residues" evidence="1">
    <location>
        <begin position="241"/>
        <end position="281"/>
    </location>
</feature>
<feature type="compositionally biased region" description="Polar residues" evidence="1">
    <location>
        <begin position="113"/>
        <end position="128"/>
    </location>
</feature>
<accession>A0A3M7EXA9</accession>
<feature type="compositionally biased region" description="Acidic residues" evidence="1">
    <location>
        <begin position="93"/>
        <end position="104"/>
    </location>
</feature>
<feature type="compositionally biased region" description="Low complexity" evidence="1">
    <location>
        <begin position="144"/>
        <end position="159"/>
    </location>
</feature>
<feature type="region of interest" description="Disordered" evidence="1">
    <location>
        <begin position="703"/>
        <end position="727"/>
    </location>
</feature>
<comment type="caution">
    <text evidence="5">The sequence shown here is derived from an EMBL/GenBank/DDBJ whole genome shotgun (WGS) entry which is preliminary data.</text>
</comment>
<feature type="region of interest" description="Disordered" evidence="1">
    <location>
        <begin position="241"/>
        <end position="356"/>
    </location>
</feature>
<feature type="region of interest" description="Disordered" evidence="1">
    <location>
        <begin position="24"/>
        <end position="178"/>
    </location>
</feature>
<feature type="domain" description="Rad26-like N-terminal" evidence="4">
    <location>
        <begin position="398"/>
        <end position="441"/>
    </location>
</feature>
<dbReference type="InterPro" id="IPR048380">
    <property type="entry name" value="Rad26-like_N"/>
</dbReference>
<dbReference type="Pfam" id="PF12331">
    <property type="entry name" value="Rad26-like_helical_rpts"/>
    <property type="match status" value="1"/>
</dbReference>
<gene>
    <name evidence="5" type="ORF">D0861_08475</name>
</gene>
<reference evidence="5 6" key="1">
    <citation type="journal article" date="2018" name="BMC Genomics">
        <title>Genomic evidence for intraspecific hybridization in a clonal and extremely halotolerant yeast.</title>
        <authorList>
            <person name="Gostincar C."/>
            <person name="Stajich J.E."/>
            <person name="Zupancic J."/>
            <person name="Zalar P."/>
            <person name="Gunde-Cimerman N."/>
        </authorList>
    </citation>
    <scope>NUCLEOTIDE SEQUENCE [LARGE SCALE GENOMIC DNA]</scope>
    <source>
        <strain evidence="5 6">EXF-2788</strain>
    </source>
</reference>
<feature type="region of interest" description="Disordered" evidence="1">
    <location>
        <begin position="834"/>
        <end position="854"/>
    </location>
</feature>
<dbReference type="AlphaFoldDB" id="A0A3M7EXA9"/>
<sequence>MADEDFFSDDDLDAVPDNTLAELEQNAISSTQRPPAEPLNGHVSIPSRPAYQAKQSAWRPPQPRAPPAAIAPQHRPDSDTPVTAPAPPSSDYGFEDEDVVDLDEPSMVIQPASGPNTRHPTQHAQPPSATARYNRKAALDPETEAAFAAADAELGAHEPGQWTHAPPLTSRASGTTSALDVSSLQARIAALEAEQDRLRQSEQDARNAAVAKQGEIAIVRANQEKAMRDYERRIAGMQKLHAEEAARAKAELEKGRKQREKLETEGRFLQHDLAQEVERARRTNGAGKGRTTASAAAAVRNRGQETPKRAKKNGLGDGFDDDEVRILSPSRSREKSRDATPKQGAKRKRTANDSPVTALSFAQPAASLRHEGSEQTQTPAEHQVAVVESTRTGDSYDFMQRLLHHSPFEGHDRSIETLTSHCFPSQPHRTFSSMLLDELSRSVRAHESDYMPLKLCRACLKLWSRCLDERYYAALYLLLDLIQFALFGQLSNVIAQLIEEVVPLCMTTISLVAVPLVRASTNPAYAANLDRDAHAKLCEQIDVDEMMEFLLRLAQSATIVGSTRVEDFWKCMELPFTLLMLNKAQPISQSTTTLRLLCTSSLSTTFGPIVPPESEDAASGQSKQETAIIDRLTILLFETPKPPPDEPAYSEAELAELRNDILSVFRELCLTDHGGHLLAQHRSAVGRLVRFLHGQMEKLHLLPPAASPSTHSPENLTTEQSTEPPSAHPLVAQTINTTTRLLYHLLRTYDTTLHLGQKLQAVQGGYHKFLVSMTRIAFSDQLVLEAGIEDEVAEAAHAVLDNMLSPEEGEAIGRAVETPRGTRGSAVGVVGVREGNEEGEGGGEVGDAVMGDIG</sequence>
<dbReference type="InterPro" id="IPR022093">
    <property type="entry name" value="Rad26-like_helical"/>
</dbReference>
<evidence type="ECO:0000313" key="6">
    <source>
        <dbReference type="Proteomes" id="UP000268823"/>
    </source>
</evidence>
<feature type="compositionally biased region" description="Polar residues" evidence="1">
    <location>
        <begin position="707"/>
        <end position="724"/>
    </location>
</feature>
<dbReference type="Proteomes" id="UP000268823">
    <property type="component" value="Unassembled WGS sequence"/>
</dbReference>
<dbReference type="Pfam" id="PF21046">
    <property type="entry name" value="Rad26-like_C"/>
    <property type="match status" value="1"/>
</dbReference>
<evidence type="ECO:0000313" key="5">
    <source>
        <dbReference type="EMBL" id="RMY80906.1"/>
    </source>
</evidence>
<dbReference type="Pfam" id="PF21048">
    <property type="entry name" value="Rad26-like_N"/>
    <property type="match status" value="1"/>
</dbReference>
<evidence type="ECO:0000259" key="2">
    <source>
        <dbReference type="Pfam" id="PF12331"/>
    </source>
</evidence>
<protein>
    <recommendedName>
        <fullName evidence="7">DNA repair protein Rad26</fullName>
    </recommendedName>
</protein>
<dbReference type="OrthoDB" id="5245063at2759"/>
<evidence type="ECO:0008006" key="7">
    <source>
        <dbReference type="Google" id="ProtNLM"/>
    </source>
</evidence>
<dbReference type="EMBL" id="QWIR01000290">
    <property type="protein sequence ID" value="RMY80906.1"/>
    <property type="molecule type" value="Genomic_DNA"/>
</dbReference>
<evidence type="ECO:0000259" key="3">
    <source>
        <dbReference type="Pfam" id="PF21046"/>
    </source>
</evidence>
<dbReference type="InterPro" id="IPR048379">
    <property type="entry name" value="Rad26-like_C"/>
</dbReference>
<organism evidence="5 6">
    <name type="scientific">Hortaea werneckii</name>
    <name type="common">Black yeast</name>
    <name type="synonym">Cladosporium werneckii</name>
    <dbReference type="NCBI Taxonomy" id="91943"/>
    <lineage>
        <taxon>Eukaryota</taxon>
        <taxon>Fungi</taxon>
        <taxon>Dikarya</taxon>
        <taxon>Ascomycota</taxon>
        <taxon>Pezizomycotina</taxon>
        <taxon>Dothideomycetes</taxon>
        <taxon>Dothideomycetidae</taxon>
        <taxon>Mycosphaerellales</taxon>
        <taxon>Teratosphaeriaceae</taxon>
        <taxon>Hortaea</taxon>
    </lineage>
</organism>
<dbReference type="VEuPathDB" id="FungiDB:BTJ68_14123"/>
<evidence type="ECO:0000259" key="4">
    <source>
        <dbReference type="Pfam" id="PF21048"/>
    </source>
</evidence>
<feature type="domain" description="Rad26-like helical repeats" evidence="2">
    <location>
        <begin position="504"/>
        <end position="746"/>
    </location>
</feature>
<feature type="compositionally biased region" description="Basic and acidic residues" evidence="1">
    <location>
        <begin position="331"/>
        <end position="340"/>
    </location>
</feature>
<name>A0A3M7EXA9_HORWE</name>